<sequence length="88" mass="9549">MRLGKTDLYVNPICLDTNAVAGYNLFPNSDEEAGRQVVRIIENGINFIDTAFLYGFGRSEEIIGKVGKESGNRGDLVIATKVSPGGER</sequence>
<feature type="domain" description="NADP-dependent oxidoreductase" evidence="2">
    <location>
        <begin position="22"/>
        <end position="82"/>
    </location>
</feature>
<dbReference type="InterPro" id="IPR050523">
    <property type="entry name" value="AKR_Detox_Biosynth"/>
</dbReference>
<evidence type="ECO:0000313" key="4">
    <source>
        <dbReference type="Proteomes" id="UP000286235"/>
    </source>
</evidence>
<keyword evidence="1" id="KW-0560">Oxidoreductase</keyword>
<dbReference type="Proteomes" id="UP000286235">
    <property type="component" value="Unassembled WGS sequence"/>
</dbReference>
<proteinExistence type="predicted"/>
<dbReference type="AlphaFoldDB" id="A0A420VD10"/>
<protein>
    <submittedName>
        <fullName evidence="3">Putative oxidoreductase</fullName>
    </submittedName>
</protein>
<organism evidence="3 4">
    <name type="scientific">Caldibacillus debilis GB1</name>
    <dbReference type="NCBI Taxonomy" id="1339248"/>
    <lineage>
        <taxon>Bacteria</taxon>
        <taxon>Bacillati</taxon>
        <taxon>Bacillota</taxon>
        <taxon>Bacilli</taxon>
        <taxon>Bacillales</taxon>
        <taxon>Bacillaceae</taxon>
        <taxon>Caldibacillus</taxon>
    </lineage>
</organism>
<dbReference type="Pfam" id="PF00248">
    <property type="entry name" value="Aldo_ket_red"/>
    <property type="match status" value="1"/>
</dbReference>
<dbReference type="PANTHER" id="PTHR43364">
    <property type="entry name" value="NADH-SPECIFIC METHYLGLYOXAL REDUCTASE-RELATED"/>
    <property type="match status" value="1"/>
</dbReference>
<dbReference type="Gene3D" id="3.20.20.100">
    <property type="entry name" value="NADP-dependent oxidoreductase domain"/>
    <property type="match status" value="1"/>
</dbReference>
<name>A0A420VD10_9BACI</name>
<evidence type="ECO:0000313" key="3">
    <source>
        <dbReference type="EMBL" id="RKO61348.1"/>
    </source>
</evidence>
<dbReference type="GO" id="GO:0016491">
    <property type="term" value="F:oxidoreductase activity"/>
    <property type="evidence" value="ECO:0007669"/>
    <property type="project" value="UniProtKB-KW"/>
</dbReference>
<dbReference type="PANTHER" id="PTHR43364:SF4">
    <property type="entry name" value="NAD(P)-LINKED OXIDOREDUCTASE SUPERFAMILY PROTEIN"/>
    <property type="match status" value="1"/>
</dbReference>
<dbReference type="GO" id="GO:0005829">
    <property type="term" value="C:cytosol"/>
    <property type="evidence" value="ECO:0007669"/>
    <property type="project" value="TreeGrafter"/>
</dbReference>
<dbReference type="SUPFAM" id="SSF51430">
    <property type="entry name" value="NAD(P)-linked oxidoreductase"/>
    <property type="match status" value="1"/>
</dbReference>
<accession>A0A420VD10</accession>
<dbReference type="InterPro" id="IPR036812">
    <property type="entry name" value="NAD(P)_OxRdtase_dom_sf"/>
</dbReference>
<keyword evidence="4" id="KW-1185">Reference proteome</keyword>
<dbReference type="EMBL" id="AZRV01000045">
    <property type="protein sequence ID" value="RKO61348.1"/>
    <property type="molecule type" value="Genomic_DNA"/>
</dbReference>
<comment type="caution">
    <text evidence="3">The sequence shown here is derived from an EMBL/GenBank/DDBJ whole genome shotgun (WGS) entry which is preliminary data.</text>
</comment>
<reference evidence="3 4" key="1">
    <citation type="submission" date="2013-12" db="EMBL/GenBank/DDBJ databases">
        <title>Genome and proteome characterization of Caldibacillus debilis GB1 derived from a cellulolytic aero-tolerant co-culture.</title>
        <authorList>
            <person name="Wushke S.T."/>
            <person name="Zhang X."/>
            <person name="Fristensky B."/>
            <person name="Wilkins J.A."/>
            <person name="Levin D.B."/>
            <person name="Sparling R."/>
        </authorList>
    </citation>
    <scope>NUCLEOTIDE SEQUENCE [LARGE SCALE GENOMIC DNA]</scope>
    <source>
        <strain evidence="3 4">GB1</strain>
    </source>
</reference>
<evidence type="ECO:0000259" key="2">
    <source>
        <dbReference type="Pfam" id="PF00248"/>
    </source>
</evidence>
<evidence type="ECO:0000256" key="1">
    <source>
        <dbReference type="ARBA" id="ARBA00023002"/>
    </source>
</evidence>
<gene>
    <name evidence="3" type="ORF">Cdeb_01664</name>
</gene>
<dbReference type="InterPro" id="IPR023210">
    <property type="entry name" value="NADP_OxRdtase_dom"/>
</dbReference>